<dbReference type="Pfam" id="PF01571">
    <property type="entry name" value="GCV_T"/>
    <property type="match status" value="1"/>
</dbReference>
<reference evidence="8 9" key="1">
    <citation type="submission" date="2023-04" db="EMBL/GenBank/DDBJ databases">
        <title>Complete genome sequence of Alisedimentitalea scapharcae.</title>
        <authorList>
            <person name="Rong J.-C."/>
            <person name="Yi M.-L."/>
            <person name="Zhao Q."/>
        </authorList>
    </citation>
    <scope>NUCLEOTIDE SEQUENCE [LARGE SCALE GENOMIC DNA]</scope>
    <source>
        <strain evidence="8 9">KCTC 42119</strain>
        <plasmid evidence="8 9">unnamed4</plasmid>
    </source>
</reference>
<keyword evidence="8" id="KW-0614">Plasmid</keyword>
<dbReference type="InterPro" id="IPR029043">
    <property type="entry name" value="GcvT/YgfZ_C"/>
</dbReference>
<comment type="similarity">
    <text evidence="1">Belongs to the GcvT family.</text>
</comment>
<dbReference type="InterPro" id="IPR042204">
    <property type="entry name" value="2Fe-2S-bd_N"/>
</dbReference>
<organism evidence="8 9">
    <name type="scientific">Aliisedimentitalea scapharcae</name>
    <dbReference type="NCBI Taxonomy" id="1524259"/>
    <lineage>
        <taxon>Bacteria</taxon>
        <taxon>Pseudomonadati</taxon>
        <taxon>Pseudomonadota</taxon>
        <taxon>Alphaproteobacteria</taxon>
        <taxon>Rhodobacterales</taxon>
        <taxon>Roseobacteraceae</taxon>
        <taxon>Aliisedimentitalea</taxon>
    </lineage>
</organism>
<dbReference type="SUPFAM" id="SSF101790">
    <property type="entry name" value="Aminomethyltransferase beta-barrel domain"/>
    <property type="match status" value="1"/>
</dbReference>
<dbReference type="Pfam" id="PF08669">
    <property type="entry name" value="GCV_T_C"/>
    <property type="match status" value="1"/>
</dbReference>
<keyword evidence="3" id="KW-0560">Oxidoreductase</keyword>
<accession>A0ABZ2Y0Z3</accession>
<feature type="domain" description="FAD-dependent oxidoreductase 2 FAD-binding" evidence="4">
    <location>
        <begin position="168"/>
        <end position="274"/>
    </location>
</feature>
<dbReference type="Proteomes" id="UP001623232">
    <property type="component" value="Plasmid unnamed4"/>
</dbReference>
<dbReference type="SUPFAM" id="SSF51905">
    <property type="entry name" value="FAD/NAD(P)-binding domain"/>
    <property type="match status" value="1"/>
</dbReference>
<feature type="domain" description="GCVT N-terminal" evidence="5">
    <location>
        <begin position="573"/>
        <end position="843"/>
    </location>
</feature>
<evidence type="ECO:0000256" key="2">
    <source>
        <dbReference type="ARBA" id="ARBA00022630"/>
    </source>
</evidence>
<dbReference type="Gene3D" id="3.50.50.60">
    <property type="entry name" value="FAD/NAD(P)-binding domain"/>
    <property type="match status" value="1"/>
</dbReference>
<dbReference type="Pfam" id="PF00890">
    <property type="entry name" value="FAD_binding_2"/>
    <property type="match status" value="1"/>
</dbReference>
<dbReference type="Gene3D" id="3.30.1360.120">
    <property type="entry name" value="Probable tRNA modification gtpase trme, domain 1"/>
    <property type="match status" value="1"/>
</dbReference>
<dbReference type="EMBL" id="CP123585">
    <property type="protein sequence ID" value="WZK91314.1"/>
    <property type="molecule type" value="Genomic_DNA"/>
</dbReference>
<dbReference type="Gene3D" id="3.10.20.440">
    <property type="entry name" value="2Fe-2S iron-sulphur cluster binding domain, sarcosine oxidase, alpha subunit, N-terminal domain"/>
    <property type="match status" value="1"/>
</dbReference>
<dbReference type="Pfam" id="PF17806">
    <property type="entry name" value="SO_alpha_A3"/>
    <property type="match status" value="1"/>
</dbReference>
<sequence length="958" mass="102695">MMRLSTGGLIDRETTLTFTFDGHKMIGHAGDTLASALLANGRHLVARSIKYHRPRGIVSAGLEEPSALVTVTDETGSTPNLKVTEVLLRDGLQVSSQNAHPSLENDRAAVLGLGGKMLSAGFYYKTFKWPQAAWSKTYAPIIRRAAGHGQVDPTADPALYDKRHRHCDLLVIGSGPAGLSAALTAAQAGATIIIVEQDHELGGALLDSDTQIQGISARTWVQDARDALAALSNVTVMPHTLAFGHYDHGYVQAVETQPPGSVTRAILWKIRAKRILLAAGAIERPVVFPGNDRPGVMLAGAVRSYIRRFAVVPGKRAIVAVADPAERADTIAALLAADIQVVAALEPGARLLGTSGKRHLSGLVWRDEAGKRHRTYCDLIAMSAGWMPTAHLLAHMGPRLSFDADAQSLLPPARDGILQPVGGARGVLGLDECLTDGKAGAHQAMAELEKHKHLDLPRPTPTPAPTQAFESGPGKAFVDLQNDVTRADVALAQREGYSDVELTKRYTTLGMGTDQGKTSWTNGILEIAKLSGNDPAEIGHTTYRPPFSPVSIGALVGTEVGTEMTPTRRTPFHTGFERMGCVFQTSGDWLYSRYFPVAGETMAQAITRECNAVRSSLGCIDMSTLGKIDVQGPDALEFLSRLYCNAFAKLQPGRLRYALMLREDGYLFDDGTIARLSENHFLVTATTANSGSVWRHMQRCAQVEWPELDVTLTSVSDHWASLAIAGPHARDLLSALMPDFDASGDAFPFAAVREGLLDDLPVRVFSVSFSGELSYEINTPAGFADILLDRVMAAGSQWNITPYGLETLDVLRIEKGHLSVGTEIDGRRTPADLGLGGMVSQKKGFVGRGLLQRPALQAEGREQLVGLIPEDGTTQIPYAAHLSDTELDANGLAQTCGHLTAAVLSPTLGHPIALALLTNGRARMGDTLWAHSPIAGQSVRVRVTPACAYDPKGERLHV</sequence>
<feature type="domain" description="SoxA A3" evidence="7">
    <location>
        <begin position="474"/>
        <end position="555"/>
    </location>
</feature>
<dbReference type="PANTHER" id="PTHR43757">
    <property type="entry name" value="AMINOMETHYLTRANSFERASE"/>
    <property type="match status" value="1"/>
</dbReference>
<dbReference type="RefSeq" id="WP_343212021.1">
    <property type="nucleotide sequence ID" value="NZ_CP123585.1"/>
</dbReference>
<name>A0ABZ2Y0Z3_9RHOB</name>
<evidence type="ECO:0000259" key="5">
    <source>
        <dbReference type="Pfam" id="PF01571"/>
    </source>
</evidence>
<evidence type="ECO:0000259" key="6">
    <source>
        <dbReference type="Pfam" id="PF08669"/>
    </source>
</evidence>
<dbReference type="InterPro" id="IPR041117">
    <property type="entry name" value="SoxA_A3"/>
</dbReference>
<keyword evidence="9" id="KW-1185">Reference proteome</keyword>
<keyword evidence="2" id="KW-0285">Flavoprotein</keyword>
<evidence type="ECO:0000256" key="3">
    <source>
        <dbReference type="ARBA" id="ARBA00023002"/>
    </source>
</evidence>
<gene>
    <name evidence="8" type="ORF">QEZ52_21250</name>
</gene>
<dbReference type="PRINTS" id="PR00469">
    <property type="entry name" value="PNDRDTASEII"/>
</dbReference>
<evidence type="ECO:0000259" key="4">
    <source>
        <dbReference type="Pfam" id="PF00890"/>
    </source>
</evidence>
<dbReference type="InterPro" id="IPR013977">
    <property type="entry name" value="GcvT_C"/>
</dbReference>
<dbReference type="InterPro" id="IPR003953">
    <property type="entry name" value="FAD-dep_OxRdtase_2_FAD-bd"/>
</dbReference>
<evidence type="ECO:0000256" key="1">
    <source>
        <dbReference type="ARBA" id="ARBA00008609"/>
    </source>
</evidence>
<evidence type="ECO:0000313" key="8">
    <source>
        <dbReference type="EMBL" id="WZK91314.1"/>
    </source>
</evidence>
<dbReference type="Pfam" id="PF13510">
    <property type="entry name" value="Fer2_4"/>
    <property type="match status" value="1"/>
</dbReference>
<evidence type="ECO:0000259" key="7">
    <source>
        <dbReference type="Pfam" id="PF17806"/>
    </source>
</evidence>
<dbReference type="InterPro" id="IPR028896">
    <property type="entry name" value="GcvT/YgfZ/DmdA"/>
</dbReference>
<feature type="domain" description="Aminomethyltransferase C-terminal" evidence="6">
    <location>
        <begin position="863"/>
        <end position="950"/>
    </location>
</feature>
<dbReference type="PANTHER" id="PTHR43757:SF2">
    <property type="entry name" value="AMINOMETHYLTRANSFERASE, MITOCHONDRIAL"/>
    <property type="match status" value="1"/>
</dbReference>
<proteinExistence type="inferred from homology"/>
<evidence type="ECO:0000313" key="9">
    <source>
        <dbReference type="Proteomes" id="UP001623232"/>
    </source>
</evidence>
<geneLocation type="plasmid" evidence="8 9">
    <name>unnamed4</name>
</geneLocation>
<dbReference type="InterPro" id="IPR006222">
    <property type="entry name" value="GCVT_N"/>
</dbReference>
<protein>
    <submittedName>
        <fullName evidence="8">2Fe-2S iron-sulfur cluster-binding protein</fullName>
    </submittedName>
</protein>
<dbReference type="InterPro" id="IPR027266">
    <property type="entry name" value="TrmE/GcvT-like"/>
</dbReference>
<dbReference type="InterPro" id="IPR036188">
    <property type="entry name" value="FAD/NAD-bd_sf"/>
</dbReference>
<dbReference type="PRINTS" id="PR00368">
    <property type="entry name" value="FADPNR"/>
</dbReference>
<dbReference type="SUPFAM" id="SSF103025">
    <property type="entry name" value="Folate-binding domain"/>
    <property type="match status" value="1"/>
</dbReference>